<evidence type="ECO:0000313" key="2">
    <source>
        <dbReference type="EMBL" id="KKK90961.1"/>
    </source>
</evidence>
<gene>
    <name evidence="2" type="ORF">LCGC14_2717780</name>
</gene>
<evidence type="ECO:0000256" key="1">
    <source>
        <dbReference type="SAM" id="MobiDB-lite"/>
    </source>
</evidence>
<protein>
    <submittedName>
        <fullName evidence="2">Uncharacterized protein</fullName>
    </submittedName>
</protein>
<organism evidence="2">
    <name type="scientific">marine sediment metagenome</name>
    <dbReference type="NCBI Taxonomy" id="412755"/>
    <lineage>
        <taxon>unclassified sequences</taxon>
        <taxon>metagenomes</taxon>
        <taxon>ecological metagenomes</taxon>
    </lineage>
</organism>
<proteinExistence type="predicted"/>
<name>A0A0F9C2U1_9ZZZZ</name>
<dbReference type="AlphaFoldDB" id="A0A0F9C2U1"/>
<dbReference type="EMBL" id="LAZR01048866">
    <property type="protein sequence ID" value="KKK90961.1"/>
    <property type="molecule type" value="Genomic_DNA"/>
</dbReference>
<accession>A0A0F9C2U1</accession>
<feature type="compositionally biased region" description="Gly residues" evidence="1">
    <location>
        <begin position="80"/>
        <end position="90"/>
    </location>
</feature>
<reference evidence="2" key="1">
    <citation type="journal article" date="2015" name="Nature">
        <title>Complex archaea that bridge the gap between prokaryotes and eukaryotes.</title>
        <authorList>
            <person name="Spang A."/>
            <person name="Saw J.H."/>
            <person name="Jorgensen S.L."/>
            <person name="Zaremba-Niedzwiedzka K."/>
            <person name="Martijn J."/>
            <person name="Lind A.E."/>
            <person name="van Eijk R."/>
            <person name="Schleper C."/>
            <person name="Guy L."/>
            <person name="Ettema T.J."/>
        </authorList>
    </citation>
    <scope>NUCLEOTIDE SEQUENCE</scope>
</reference>
<feature type="region of interest" description="Disordered" evidence="1">
    <location>
        <begin position="74"/>
        <end position="106"/>
    </location>
</feature>
<comment type="caution">
    <text evidence="2">The sequence shown here is derived from an EMBL/GenBank/DDBJ whole genome shotgun (WGS) entry which is preliminary data.</text>
</comment>
<sequence length="106" mass="11974">MVADLVVERIDEEAYMTGTGKKCNKYEKCLTCEDCEREPEPQLACITCGKSYCWKWMNREVCDACDKKRERVSSNEHHGGAGMIRYGGGRQINSGGSLRGGRFDLR</sequence>